<name>I4EEU9_9BACT</name>
<reference evidence="1 2" key="1">
    <citation type="journal article" date="2012" name="ISME J.">
        <title>Nitrification expanded: discovery, physiology and genomics of a nitrite-oxidizing bacterium from the phylum Chloroflexi.</title>
        <authorList>
            <person name="Sorokin D.Y."/>
            <person name="Lucker S."/>
            <person name="Vejmelkova D."/>
            <person name="Kostrikina N.A."/>
            <person name="Kleerebezem R."/>
            <person name="Rijpstra W.I."/>
            <person name="Damste J.S."/>
            <person name="Le Paslier D."/>
            <person name="Muyzer G."/>
            <person name="Wagner M."/>
            <person name="van Loosdrecht M.C."/>
            <person name="Daims H."/>
        </authorList>
    </citation>
    <scope>NUCLEOTIDE SEQUENCE [LARGE SCALE GENOMIC DNA]</scope>
    <source>
        <strain evidence="2">none</strain>
    </source>
</reference>
<accession>I4EEU9</accession>
<dbReference type="AlphaFoldDB" id="I4EEU9"/>
<evidence type="ECO:0000313" key="2">
    <source>
        <dbReference type="Proteomes" id="UP000004221"/>
    </source>
</evidence>
<evidence type="ECO:0000313" key="1">
    <source>
        <dbReference type="EMBL" id="CCF83211.1"/>
    </source>
</evidence>
<dbReference type="Proteomes" id="UP000004221">
    <property type="component" value="Unassembled WGS sequence"/>
</dbReference>
<dbReference type="EMBL" id="CAGS01000117">
    <property type="protein sequence ID" value="CCF83211.1"/>
    <property type="molecule type" value="Genomic_DNA"/>
</dbReference>
<gene>
    <name evidence="1" type="ORF">NITHO_2030003</name>
</gene>
<protein>
    <submittedName>
        <fullName evidence="1">Uncharacterized protein</fullName>
    </submittedName>
</protein>
<comment type="caution">
    <text evidence="1">The sequence shown here is derived from an EMBL/GenBank/DDBJ whole genome shotgun (WGS) entry which is preliminary data.</text>
</comment>
<keyword evidence="2" id="KW-1185">Reference proteome</keyword>
<proteinExistence type="predicted"/>
<organism evidence="1 2">
    <name type="scientific">Nitrolancea hollandica Lb</name>
    <dbReference type="NCBI Taxonomy" id="1129897"/>
    <lineage>
        <taxon>Bacteria</taxon>
        <taxon>Pseudomonadati</taxon>
        <taxon>Thermomicrobiota</taxon>
        <taxon>Thermomicrobia</taxon>
        <taxon>Sphaerobacterales</taxon>
        <taxon>Sphaerobacterineae</taxon>
        <taxon>Sphaerobacteraceae</taxon>
        <taxon>Nitrolancea</taxon>
    </lineage>
</organism>
<sequence length="102" mass="11495">MWTWKGVIELTMALSKEEQSTQIYTNAASDTAEVYSEEPATIRQLRKLAKDHSLPLHVTPYGIGVTVPRSWVQVQPPFTDTRRARLSEAGKAGMAKRWKHAS</sequence>